<dbReference type="AlphaFoldDB" id="A0A1G9MXE3"/>
<accession>A0A1G9MXE3</accession>
<evidence type="ECO:0000313" key="2">
    <source>
        <dbReference type="Proteomes" id="UP000199682"/>
    </source>
</evidence>
<proteinExistence type="predicted"/>
<dbReference type="Proteomes" id="UP000199682">
    <property type="component" value="Unassembled WGS sequence"/>
</dbReference>
<dbReference type="RefSeq" id="WP_090009791.1">
    <property type="nucleotide sequence ID" value="NZ_FNET01000013.1"/>
</dbReference>
<protein>
    <submittedName>
        <fullName evidence="1">Uncharacterized protein</fullName>
    </submittedName>
</protein>
<dbReference type="EMBL" id="FNET01000013">
    <property type="protein sequence ID" value="SDL78774.1"/>
    <property type="molecule type" value="Genomic_DNA"/>
</dbReference>
<evidence type="ECO:0000313" key="1">
    <source>
        <dbReference type="EMBL" id="SDL78774.1"/>
    </source>
</evidence>
<sequence>MTRKVEEDYDAIAQRYLDWSARIADDPRLHYLGEFDGRLPDGAKVLESLGIGTPDITENRALVGQHLEIITDDLVTMHEPDPATFQWVLARRG</sequence>
<name>A0A1G9MXE3_9PSEU</name>
<gene>
    <name evidence="1" type="ORF">SAMN04488074_113161</name>
</gene>
<reference evidence="2" key="1">
    <citation type="submission" date="2016-10" db="EMBL/GenBank/DDBJ databases">
        <authorList>
            <person name="Varghese N."/>
            <person name="Submissions S."/>
        </authorList>
    </citation>
    <scope>NUCLEOTIDE SEQUENCE [LARGE SCALE GENOMIC DNA]</scope>
    <source>
        <strain evidence="2">DSM 44796</strain>
    </source>
</reference>
<organism evidence="1 2">
    <name type="scientific">Lentzea albidocapillata subsp. violacea</name>
    <dbReference type="NCBI Taxonomy" id="128104"/>
    <lineage>
        <taxon>Bacteria</taxon>
        <taxon>Bacillati</taxon>
        <taxon>Actinomycetota</taxon>
        <taxon>Actinomycetes</taxon>
        <taxon>Pseudonocardiales</taxon>
        <taxon>Pseudonocardiaceae</taxon>
        <taxon>Lentzea</taxon>
    </lineage>
</organism>